<keyword evidence="2" id="KW-1185">Reference proteome</keyword>
<dbReference type="Proteomes" id="UP000275078">
    <property type="component" value="Unassembled WGS sequence"/>
</dbReference>
<evidence type="ECO:0000313" key="2">
    <source>
        <dbReference type="Proteomes" id="UP000275078"/>
    </source>
</evidence>
<accession>A0A3N4I5B8</accession>
<sequence>MVTTKRVSSQERPVLAEDVGTVYVSYYHPEQSTGMNREMLQPRIRRRHENAYSFSGLRPILREKCEAEFVRTQCSLHEKFPRDNIASTSTSSSITPRERRRTKKLALDDNTHSMLLKTLEQKFASSTQIHSRTQATHTMARAYRNQSGYTRITFKLPSREMAQRLDNSGWPQHTGIRIT</sequence>
<gene>
    <name evidence="1" type="ORF">BJ508DRAFT_310551</name>
</gene>
<dbReference type="EMBL" id="ML119733">
    <property type="protein sequence ID" value="RPA77034.1"/>
    <property type="molecule type" value="Genomic_DNA"/>
</dbReference>
<name>A0A3N4I5B8_ASCIM</name>
<protein>
    <submittedName>
        <fullName evidence="1">Uncharacterized protein</fullName>
    </submittedName>
</protein>
<proteinExistence type="predicted"/>
<organism evidence="1 2">
    <name type="scientific">Ascobolus immersus RN42</name>
    <dbReference type="NCBI Taxonomy" id="1160509"/>
    <lineage>
        <taxon>Eukaryota</taxon>
        <taxon>Fungi</taxon>
        <taxon>Dikarya</taxon>
        <taxon>Ascomycota</taxon>
        <taxon>Pezizomycotina</taxon>
        <taxon>Pezizomycetes</taxon>
        <taxon>Pezizales</taxon>
        <taxon>Ascobolaceae</taxon>
        <taxon>Ascobolus</taxon>
    </lineage>
</organism>
<dbReference type="AlphaFoldDB" id="A0A3N4I5B8"/>
<reference evidence="1 2" key="1">
    <citation type="journal article" date="2018" name="Nat. Ecol. Evol.">
        <title>Pezizomycetes genomes reveal the molecular basis of ectomycorrhizal truffle lifestyle.</title>
        <authorList>
            <person name="Murat C."/>
            <person name="Payen T."/>
            <person name="Noel B."/>
            <person name="Kuo A."/>
            <person name="Morin E."/>
            <person name="Chen J."/>
            <person name="Kohler A."/>
            <person name="Krizsan K."/>
            <person name="Balestrini R."/>
            <person name="Da Silva C."/>
            <person name="Montanini B."/>
            <person name="Hainaut M."/>
            <person name="Levati E."/>
            <person name="Barry K.W."/>
            <person name="Belfiori B."/>
            <person name="Cichocki N."/>
            <person name="Clum A."/>
            <person name="Dockter R.B."/>
            <person name="Fauchery L."/>
            <person name="Guy J."/>
            <person name="Iotti M."/>
            <person name="Le Tacon F."/>
            <person name="Lindquist E.A."/>
            <person name="Lipzen A."/>
            <person name="Malagnac F."/>
            <person name="Mello A."/>
            <person name="Molinier V."/>
            <person name="Miyauchi S."/>
            <person name="Poulain J."/>
            <person name="Riccioni C."/>
            <person name="Rubini A."/>
            <person name="Sitrit Y."/>
            <person name="Splivallo R."/>
            <person name="Traeger S."/>
            <person name="Wang M."/>
            <person name="Zifcakova L."/>
            <person name="Wipf D."/>
            <person name="Zambonelli A."/>
            <person name="Paolocci F."/>
            <person name="Nowrousian M."/>
            <person name="Ottonello S."/>
            <person name="Baldrian P."/>
            <person name="Spatafora J.W."/>
            <person name="Henrissat B."/>
            <person name="Nagy L.G."/>
            <person name="Aury J.M."/>
            <person name="Wincker P."/>
            <person name="Grigoriev I.V."/>
            <person name="Bonfante P."/>
            <person name="Martin F.M."/>
        </authorList>
    </citation>
    <scope>NUCLEOTIDE SEQUENCE [LARGE SCALE GENOMIC DNA]</scope>
    <source>
        <strain evidence="1 2">RN42</strain>
    </source>
</reference>
<evidence type="ECO:0000313" key="1">
    <source>
        <dbReference type="EMBL" id="RPA77034.1"/>
    </source>
</evidence>